<evidence type="ECO:0000313" key="3">
    <source>
        <dbReference type="Proteomes" id="UP000037397"/>
    </source>
</evidence>
<evidence type="ECO:0000256" key="1">
    <source>
        <dbReference type="SAM" id="Coils"/>
    </source>
</evidence>
<sequence length="123" mass="13600">MTINLDANVEKFIESMENARSAVEALNAERARANGVSVPSNHVSLSWDGLRNVGNLRINGLDVSQMVNRDLKIEVGDDDDFPTLTIHIPMETTDYEGLSHVEIPEDQVALLEQLGWTRPEGDA</sequence>
<keyword evidence="1" id="KW-0175">Coiled coil</keyword>
<name>A0A0L6CKR1_9MICO</name>
<keyword evidence="3" id="KW-1185">Reference proteome</keyword>
<evidence type="ECO:0000313" key="2">
    <source>
        <dbReference type="EMBL" id="KNX38103.1"/>
    </source>
</evidence>
<protein>
    <submittedName>
        <fullName evidence="2">Uncharacterized protein</fullName>
    </submittedName>
</protein>
<dbReference type="EMBL" id="LAIR01000002">
    <property type="protein sequence ID" value="KNX38103.1"/>
    <property type="molecule type" value="Genomic_DNA"/>
</dbReference>
<comment type="caution">
    <text evidence="2">The sequence shown here is derived from an EMBL/GenBank/DDBJ whole genome shotgun (WGS) entry which is preliminary data.</text>
</comment>
<reference evidence="3" key="1">
    <citation type="submission" date="2015-03" db="EMBL/GenBank/DDBJ databases">
        <title>Luteipulveratus halotolerans sp. nov., a novel actinobacterium (Dermacoccaceae) from Sarawak, Malaysia.</title>
        <authorList>
            <person name="Juboi H."/>
            <person name="Basik A."/>
            <person name="Shamsul S.S."/>
            <person name="Arnold P."/>
            <person name="Schmitt E.K."/>
            <person name="Sanglier J.-J."/>
            <person name="Yeo T."/>
        </authorList>
    </citation>
    <scope>NUCLEOTIDE SEQUENCE [LARGE SCALE GENOMIC DNA]</scope>
    <source>
        <strain evidence="3">C296001</strain>
    </source>
</reference>
<dbReference type="Proteomes" id="UP000037397">
    <property type="component" value="Unassembled WGS sequence"/>
</dbReference>
<dbReference type="AlphaFoldDB" id="A0A0L6CKR1"/>
<accession>A0A0L6CKR1</accession>
<dbReference type="STRING" id="1631356.VV01_14665"/>
<feature type="coiled-coil region" evidence="1">
    <location>
        <begin position="9"/>
        <end position="36"/>
    </location>
</feature>
<organism evidence="2 3">
    <name type="scientific">Luteipulveratus halotolerans</name>
    <dbReference type="NCBI Taxonomy" id="1631356"/>
    <lineage>
        <taxon>Bacteria</taxon>
        <taxon>Bacillati</taxon>
        <taxon>Actinomycetota</taxon>
        <taxon>Actinomycetes</taxon>
        <taxon>Micrococcales</taxon>
        <taxon>Dermacoccaceae</taxon>
        <taxon>Luteipulveratus</taxon>
    </lineage>
</organism>
<gene>
    <name evidence="2" type="ORF">VV01_14665</name>
</gene>
<proteinExistence type="predicted"/>